<accession>A0A1Y2HDR8</accession>
<protein>
    <submittedName>
        <fullName evidence="1">Uncharacterized protein</fullName>
    </submittedName>
</protein>
<evidence type="ECO:0000313" key="2">
    <source>
        <dbReference type="Proteomes" id="UP000193411"/>
    </source>
</evidence>
<evidence type="ECO:0000313" key="1">
    <source>
        <dbReference type="EMBL" id="ORZ32730.1"/>
    </source>
</evidence>
<dbReference type="Proteomes" id="UP000193411">
    <property type="component" value="Unassembled WGS sequence"/>
</dbReference>
<dbReference type="EMBL" id="MCFL01000043">
    <property type="protein sequence ID" value="ORZ32730.1"/>
    <property type="molecule type" value="Genomic_DNA"/>
</dbReference>
<comment type="caution">
    <text evidence="1">The sequence shown here is derived from an EMBL/GenBank/DDBJ whole genome shotgun (WGS) entry which is preliminary data.</text>
</comment>
<proteinExistence type="predicted"/>
<name>A0A1Y2HDR8_9FUNG</name>
<organism evidence="1 2">
    <name type="scientific">Catenaria anguillulae PL171</name>
    <dbReference type="NCBI Taxonomy" id="765915"/>
    <lineage>
        <taxon>Eukaryota</taxon>
        <taxon>Fungi</taxon>
        <taxon>Fungi incertae sedis</taxon>
        <taxon>Blastocladiomycota</taxon>
        <taxon>Blastocladiomycetes</taxon>
        <taxon>Blastocladiales</taxon>
        <taxon>Catenariaceae</taxon>
        <taxon>Catenaria</taxon>
    </lineage>
</organism>
<keyword evidence="2" id="KW-1185">Reference proteome</keyword>
<reference evidence="1 2" key="1">
    <citation type="submission" date="2016-07" db="EMBL/GenBank/DDBJ databases">
        <title>Pervasive Adenine N6-methylation of Active Genes in Fungi.</title>
        <authorList>
            <consortium name="DOE Joint Genome Institute"/>
            <person name="Mondo S.J."/>
            <person name="Dannebaum R.O."/>
            <person name="Kuo R.C."/>
            <person name="Labutti K."/>
            <person name="Haridas S."/>
            <person name="Kuo A."/>
            <person name="Salamov A."/>
            <person name="Ahrendt S.R."/>
            <person name="Lipzen A."/>
            <person name="Sullivan W."/>
            <person name="Andreopoulos W.B."/>
            <person name="Clum A."/>
            <person name="Lindquist E."/>
            <person name="Daum C."/>
            <person name="Ramamoorthy G.K."/>
            <person name="Gryganskyi A."/>
            <person name="Culley D."/>
            <person name="Magnuson J.K."/>
            <person name="James T.Y."/>
            <person name="O'Malley M.A."/>
            <person name="Stajich J.E."/>
            <person name="Spatafora J.W."/>
            <person name="Visel A."/>
            <person name="Grigoriev I.V."/>
        </authorList>
    </citation>
    <scope>NUCLEOTIDE SEQUENCE [LARGE SCALE GENOMIC DNA]</scope>
    <source>
        <strain evidence="1 2">PL171</strain>
    </source>
</reference>
<dbReference type="AlphaFoldDB" id="A0A1Y2HDR8"/>
<sequence length="67" mass="7756">MPQRPLPEFGTLFVLCQYLSPNVTHAQAGVRVRPTVPRIAVVSERTHHQERRCHVRRCHVRRCCTAP</sequence>
<gene>
    <name evidence="1" type="ORF">BCR44DRAFT_1439817</name>
</gene>